<comment type="caution">
    <text evidence="1">The sequence shown here is derived from an EMBL/GenBank/DDBJ whole genome shotgun (WGS) entry which is preliminary data.</text>
</comment>
<sequence>MKADRDRAYQIEALKGELMEIAESRLVAAENHDAFLRIIDLLHQSQRRKIGEEILLGHLTAEEGRSRASDLEIAIRGRRDQAIEADDELIVYLNHRTYRIRERLREVREEQNEQVAVGTC</sequence>
<proteinExistence type="predicted"/>
<dbReference type="EMBL" id="JAHJDP010000049">
    <property type="protein sequence ID" value="MBU2691243.1"/>
    <property type="molecule type" value="Genomic_DNA"/>
</dbReference>
<name>A0A948RXA3_UNCEI</name>
<evidence type="ECO:0000313" key="1">
    <source>
        <dbReference type="EMBL" id="MBU2691243.1"/>
    </source>
</evidence>
<organism evidence="1 2">
    <name type="scientific">Eiseniibacteriota bacterium</name>
    <dbReference type="NCBI Taxonomy" id="2212470"/>
    <lineage>
        <taxon>Bacteria</taxon>
        <taxon>Candidatus Eiseniibacteriota</taxon>
    </lineage>
</organism>
<dbReference type="AlphaFoldDB" id="A0A948RXA3"/>
<protein>
    <submittedName>
        <fullName evidence="1">Uncharacterized protein</fullName>
    </submittedName>
</protein>
<accession>A0A948RXA3</accession>
<reference evidence="1" key="1">
    <citation type="submission" date="2021-05" db="EMBL/GenBank/DDBJ databases">
        <title>Energy efficiency and biological interactions define the core microbiome of deep oligotrophic groundwater.</title>
        <authorList>
            <person name="Mehrshad M."/>
            <person name="Lopez-Fernandez M."/>
            <person name="Bell E."/>
            <person name="Bernier-Latmani R."/>
            <person name="Bertilsson S."/>
            <person name="Dopson M."/>
        </authorList>
    </citation>
    <scope>NUCLEOTIDE SEQUENCE</scope>
    <source>
        <strain evidence="1">Modern_marine.mb.64</strain>
    </source>
</reference>
<dbReference type="Proteomes" id="UP000777784">
    <property type="component" value="Unassembled WGS sequence"/>
</dbReference>
<gene>
    <name evidence="1" type="ORF">KJ970_09960</name>
</gene>
<evidence type="ECO:0000313" key="2">
    <source>
        <dbReference type="Proteomes" id="UP000777784"/>
    </source>
</evidence>